<evidence type="ECO:0000313" key="3">
    <source>
        <dbReference type="Proteomes" id="UP000319257"/>
    </source>
</evidence>
<keyword evidence="1" id="KW-1133">Transmembrane helix</keyword>
<name>A0A507AFY8_9PEZI</name>
<accession>A0A507AFY8</accession>
<dbReference type="GeneID" id="41978168"/>
<keyword evidence="3" id="KW-1185">Reference proteome</keyword>
<evidence type="ECO:0000313" key="2">
    <source>
        <dbReference type="EMBL" id="TPX07622.1"/>
    </source>
</evidence>
<reference evidence="2 3" key="1">
    <citation type="submission" date="2019-06" db="EMBL/GenBank/DDBJ databases">
        <title>Draft genome sequence of the filamentous fungus Phialemoniopsis curvata isolated from diesel fuel.</title>
        <authorList>
            <person name="Varaljay V.A."/>
            <person name="Lyon W.J."/>
            <person name="Crouch A.L."/>
            <person name="Drake C.E."/>
            <person name="Hollomon J.M."/>
            <person name="Nadeau L.J."/>
            <person name="Nunn H.S."/>
            <person name="Stevenson B.S."/>
            <person name="Bojanowski C.L."/>
            <person name="Crookes-Goodson W.J."/>
        </authorList>
    </citation>
    <scope>NUCLEOTIDE SEQUENCE [LARGE SCALE GENOMIC DNA]</scope>
    <source>
        <strain evidence="2 3">D216</strain>
    </source>
</reference>
<comment type="caution">
    <text evidence="2">The sequence shown here is derived from an EMBL/GenBank/DDBJ whole genome shotgun (WGS) entry which is preliminary data.</text>
</comment>
<protein>
    <submittedName>
        <fullName evidence="2">Uncharacterized protein</fullName>
    </submittedName>
</protein>
<evidence type="ECO:0000256" key="1">
    <source>
        <dbReference type="SAM" id="Phobius"/>
    </source>
</evidence>
<dbReference type="InParanoid" id="A0A507AFY8"/>
<feature type="transmembrane region" description="Helical" evidence="1">
    <location>
        <begin position="184"/>
        <end position="209"/>
    </location>
</feature>
<dbReference type="OrthoDB" id="2847781at2759"/>
<feature type="transmembrane region" description="Helical" evidence="1">
    <location>
        <begin position="385"/>
        <end position="406"/>
    </location>
</feature>
<proteinExistence type="predicted"/>
<dbReference type="Proteomes" id="UP000319257">
    <property type="component" value="Unassembled WGS sequence"/>
</dbReference>
<feature type="transmembrane region" description="Helical" evidence="1">
    <location>
        <begin position="357"/>
        <end position="376"/>
    </location>
</feature>
<feature type="transmembrane region" description="Helical" evidence="1">
    <location>
        <begin position="302"/>
        <end position="325"/>
    </location>
</feature>
<dbReference type="AlphaFoldDB" id="A0A507AFY8"/>
<sequence>MERYTFDGAPEEIIANVTAILASQAASKAPLLKLATTTLFYKLDISAHNTTLAVSDSAEWCPREVTHWNLLFWMIGLATNALSQPTGRILGLWYPHHAILRASPILYAADAITVIVRWVGGVASFRGVRGSASYILASRFVDERGLPHLDAIGSAKRHAWIRLWSFLSGVTPLFIKFWTNRRHLPALALACGTMFVVPWAVFELLVLAADPAEMARLRRDASKVLDKRQEQVEDDKANGRDPSFTPHQLRAGLLVSYFPQTKALRLGRAWATVAIAAHCAPTPWLYDRLFFGRRHLSDGWMILIRAEVVLLQILLSLLYFSPILVDQSMYSATLSGSVSRHFHLEPIQRIIMNSRSYLPSMASMGPVTFSVGLFVMMDLLDPGDLYIGLTFGCSFGTILASVFIKWLWNKDLAPYIHIGFTLLLLILSHESQGSSQPIWLDYLG</sequence>
<dbReference type="EMBL" id="SKBQ01000089">
    <property type="protein sequence ID" value="TPX07622.1"/>
    <property type="molecule type" value="Genomic_DNA"/>
</dbReference>
<organism evidence="2 3">
    <name type="scientific">Thyridium curvatum</name>
    <dbReference type="NCBI Taxonomy" id="1093900"/>
    <lineage>
        <taxon>Eukaryota</taxon>
        <taxon>Fungi</taxon>
        <taxon>Dikarya</taxon>
        <taxon>Ascomycota</taxon>
        <taxon>Pezizomycotina</taxon>
        <taxon>Sordariomycetes</taxon>
        <taxon>Sordariomycetidae</taxon>
        <taxon>Thyridiales</taxon>
        <taxon>Thyridiaceae</taxon>
        <taxon>Thyridium</taxon>
    </lineage>
</organism>
<gene>
    <name evidence="2" type="ORF">E0L32_010721</name>
</gene>
<dbReference type="RefSeq" id="XP_030989333.1">
    <property type="nucleotide sequence ID" value="XM_031133370.1"/>
</dbReference>
<keyword evidence="1" id="KW-0472">Membrane</keyword>
<keyword evidence="1" id="KW-0812">Transmembrane</keyword>